<accession>A0ABW9ZHN7</accession>
<name>A0ABW9ZHN7_9HYPH</name>
<organism evidence="2 3">
    <name type="scientific">Pannonibacter tanglangensis</name>
    <dbReference type="NCBI Taxonomy" id="2750084"/>
    <lineage>
        <taxon>Bacteria</taxon>
        <taxon>Pseudomonadati</taxon>
        <taxon>Pseudomonadota</taxon>
        <taxon>Alphaproteobacteria</taxon>
        <taxon>Hyphomicrobiales</taxon>
        <taxon>Stappiaceae</taxon>
        <taxon>Pannonibacter</taxon>
    </lineage>
</organism>
<evidence type="ECO:0000256" key="1">
    <source>
        <dbReference type="SAM" id="MobiDB-lite"/>
    </source>
</evidence>
<protein>
    <recommendedName>
        <fullName evidence="4">Endonuclease YncB, thermonuclease family</fullName>
    </recommendedName>
</protein>
<dbReference type="Gene3D" id="2.40.50.90">
    <property type="match status" value="1"/>
</dbReference>
<dbReference type="EMBL" id="JAABLP010000003">
    <property type="protein sequence ID" value="NBN64286.1"/>
    <property type="molecule type" value="Genomic_DNA"/>
</dbReference>
<evidence type="ECO:0000313" key="3">
    <source>
        <dbReference type="Proteomes" id="UP000541347"/>
    </source>
</evidence>
<evidence type="ECO:0008006" key="4">
    <source>
        <dbReference type="Google" id="ProtNLM"/>
    </source>
</evidence>
<proteinExistence type="predicted"/>
<evidence type="ECO:0000313" key="2">
    <source>
        <dbReference type="EMBL" id="NBN64286.1"/>
    </source>
</evidence>
<comment type="caution">
    <text evidence="2">The sequence shown here is derived from an EMBL/GenBank/DDBJ whole genome shotgun (WGS) entry which is preliminary data.</text>
</comment>
<feature type="region of interest" description="Disordered" evidence="1">
    <location>
        <begin position="250"/>
        <end position="285"/>
    </location>
</feature>
<dbReference type="InterPro" id="IPR035437">
    <property type="entry name" value="SNase_OB-fold_sf"/>
</dbReference>
<dbReference type="Proteomes" id="UP000541347">
    <property type="component" value="Unassembled WGS sequence"/>
</dbReference>
<reference evidence="2 3" key="1">
    <citation type="submission" date="2020-01" db="EMBL/GenBank/DDBJ databases">
        <authorList>
            <person name="Peng S.Y."/>
            <person name="Li J."/>
            <person name="Wang M."/>
            <person name="Wang L."/>
            <person name="Wang C.Q."/>
            <person name="Wang J.R."/>
        </authorList>
    </citation>
    <scope>NUCLEOTIDE SEQUENCE [LARGE SCALE GENOMIC DNA]</scope>
    <source>
        <strain evidence="2 3">XCT-34</strain>
    </source>
</reference>
<keyword evidence="3" id="KW-1185">Reference proteome</keyword>
<sequence>MFPSALVARRPSPARLGVPGLVRATLVLLPWLAVPLPVQAQTPAVTAPSGIRNVSPPGVVAPSVTGPLIRVAPAGKLAEPKDPEAGLPKDAFDVKGAVVLDGGTLKAGRLIVRIAHVEGLAPTQTCTSRLGGDWPCGARARASLQGLVRAYTLACRRVAALGEREISAVCTKGPTDVGLWLVRQGWATPAAEAPEAYRQAVDEAREAKVGQWQAEWVAELAPPMLVTPVEPVLAAPGDAGAAPLVVLPAGPSAATDGTGPSGQWLNPFDVQDPDSAGTAGPAGPD</sequence>
<dbReference type="SUPFAM" id="SSF50199">
    <property type="entry name" value="Staphylococcal nuclease"/>
    <property type="match status" value="1"/>
</dbReference>
<gene>
    <name evidence="2" type="ORF">GWI71_11390</name>
</gene>
<dbReference type="RefSeq" id="WP_161676290.1">
    <property type="nucleotide sequence ID" value="NZ_JAABLP010000003.1"/>
</dbReference>